<dbReference type="NCBIfam" id="TIGR02937">
    <property type="entry name" value="sigma70-ECF"/>
    <property type="match status" value="1"/>
</dbReference>
<evidence type="ECO:0000256" key="4">
    <source>
        <dbReference type="ARBA" id="ARBA00023163"/>
    </source>
</evidence>
<dbReference type="InterPro" id="IPR013324">
    <property type="entry name" value="RNA_pol_sigma_r3/r4-like"/>
</dbReference>
<dbReference type="PROSITE" id="PS00715">
    <property type="entry name" value="SIGMA70_1"/>
    <property type="match status" value="1"/>
</dbReference>
<dbReference type="PROSITE" id="PS00622">
    <property type="entry name" value="HTH_LUXR_1"/>
    <property type="match status" value="1"/>
</dbReference>
<comment type="caution">
    <text evidence="7">The sequence shown here is derived from an EMBL/GenBank/DDBJ whole genome shotgun (WGS) entry which is preliminary data.</text>
</comment>
<evidence type="ECO:0000259" key="6">
    <source>
        <dbReference type="PROSITE" id="PS00715"/>
    </source>
</evidence>
<proteinExistence type="predicted"/>
<dbReference type="GO" id="GO:0006352">
    <property type="term" value="P:DNA-templated transcription initiation"/>
    <property type="evidence" value="ECO:0007669"/>
    <property type="project" value="InterPro"/>
</dbReference>
<dbReference type="NCBIfam" id="NF006147">
    <property type="entry name" value="PRK08295.1-4"/>
    <property type="match status" value="1"/>
</dbReference>
<dbReference type="NCBIfam" id="NF006148">
    <property type="entry name" value="PRK08295.1-5"/>
    <property type="match status" value="1"/>
</dbReference>
<dbReference type="InterPro" id="IPR000943">
    <property type="entry name" value="RNA_pol_sigma70"/>
</dbReference>
<dbReference type="EMBL" id="JADCKB010000007">
    <property type="protein sequence ID" value="MBE5039730.1"/>
    <property type="molecule type" value="Genomic_DNA"/>
</dbReference>
<evidence type="ECO:0000256" key="1">
    <source>
        <dbReference type="ARBA" id="ARBA00023015"/>
    </source>
</evidence>
<dbReference type="InterPro" id="IPR000792">
    <property type="entry name" value="Tscrpt_reg_LuxR_C"/>
</dbReference>
<protein>
    <submittedName>
        <fullName evidence="7">RNA polymerase sporulation sigma factor SigH</fullName>
    </submittedName>
</protein>
<gene>
    <name evidence="7" type="primary">sigH</name>
    <name evidence="7" type="ORF">INF28_04545</name>
</gene>
<accession>A0A9D5R892</accession>
<dbReference type="Pfam" id="PF04542">
    <property type="entry name" value="Sigma70_r2"/>
    <property type="match status" value="1"/>
</dbReference>
<dbReference type="InterPro" id="IPR013325">
    <property type="entry name" value="RNA_pol_sigma_r2"/>
</dbReference>
<dbReference type="RefSeq" id="WP_226392295.1">
    <property type="nucleotide sequence ID" value="NZ_JADCKB010000007.1"/>
</dbReference>
<dbReference type="GO" id="GO:0016987">
    <property type="term" value="F:sigma factor activity"/>
    <property type="evidence" value="ECO:0007669"/>
    <property type="project" value="UniProtKB-KW"/>
</dbReference>
<dbReference type="SUPFAM" id="SSF88659">
    <property type="entry name" value="Sigma3 and sigma4 domains of RNA polymerase sigma factors"/>
    <property type="match status" value="1"/>
</dbReference>
<dbReference type="GO" id="GO:0003677">
    <property type="term" value="F:DNA binding"/>
    <property type="evidence" value="ECO:0007669"/>
    <property type="project" value="UniProtKB-KW"/>
</dbReference>
<keyword evidence="3" id="KW-0238">DNA-binding</keyword>
<sequence length="212" mass="23970">MEKKQFQYELLADEQVVELSAQGDKAATEYILSKYKNLVRARAKIYFLAGADREDLVQEGMIGLFKAVRDFDPTKQASFRGFAEMCIKRQLITAVKTAARQKHMPLNSYVSLSSPVYEDESERTLVDMLAEREAVDPEEMFLRREKAEALEAEIAQKLSALEQTVLSLHLGGMNYQEIAVELGRSPKSIDNALQRIKRKLSASEPNPPKDKA</sequence>
<dbReference type="InterPro" id="IPR013249">
    <property type="entry name" value="RNA_pol_sigma70_r4_t2"/>
</dbReference>
<evidence type="ECO:0000259" key="5">
    <source>
        <dbReference type="PROSITE" id="PS00622"/>
    </source>
</evidence>
<dbReference type="NCBIfam" id="NF006145">
    <property type="entry name" value="PRK08295.1-2"/>
    <property type="match status" value="1"/>
</dbReference>
<keyword evidence="2" id="KW-0731">Sigma factor</keyword>
<feature type="domain" description="HTH luxR-type" evidence="5">
    <location>
        <begin position="172"/>
        <end position="199"/>
    </location>
</feature>
<dbReference type="InterPro" id="IPR016371">
    <property type="entry name" value="RNA_pol_sigma-H_factor"/>
</dbReference>
<dbReference type="PANTHER" id="PTHR30385">
    <property type="entry name" value="SIGMA FACTOR F FLAGELLAR"/>
    <property type="match status" value="1"/>
</dbReference>
<dbReference type="InterPro" id="IPR014284">
    <property type="entry name" value="RNA_pol_sigma-70_dom"/>
</dbReference>
<evidence type="ECO:0000313" key="8">
    <source>
        <dbReference type="Proteomes" id="UP000806542"/>
    </source>
</evidence>
<dbReference type="InterPro" id="IPR036388">
    <property type="entry name" value="WH-like_DNA-bd_sf"/>
</dbReference>
<dbReference type="SUPFAM" id="SSF88946">
    <property type="entry name" value="Sigma2 domain of RNA polymerase sigma factors"/>
    <property type="match status" value="1"/>
</dbReference>
<dbReference type="AlphaFoldDB" id="A0A9D5R892"/>
<reference evidence="7" key="1">
    <citation type="submission" date="2020-10" db="EMBL/GenBank/DDBJ databases">
        <title>ChiBAC.</title>
        <authorList>
            <person name="Zenner C."/>
            <person name="Hitch T.C.A."/>
            <person name="Clavel T."/>
        </authorList>
    </citation>
    <scope>NUCLEOTIDE SEQUENCE</scope>
    <source>
        <strain evidence="7">DSM 107454</strain>
    </source>
</reference>
<evidence type="ECO:0000256" key="3">
    <source>
        <dbReference type="ARBA" id="ARBA00023125"/>
    </source>
</evidence>
<keyword evidence="4" id="KW-0804">Transcription</keyword>
<dbReference type="PIRSF" id="PIRSF002939">
    <property type="entry name" value="RNA_polymerase_sigma-H_factor"/>
    <property type="match status" value="1"/>
</dbReference>
<dbReference type="InterPro" id="IPR007627">
    <property type="entry name" value="RNA_pol_sigma70_r2"/>
</dbReference>
<dbReference type="Pfam" id="PF08281">
    <property type="entry name" value="Sigma70_r4_2"/>
    <property type="match status" value="1"/>
</dbReference>
<dbReference type="PANTHER" id="PTHR30385:SF1">
    <property type="entry name" value="RNA POLYMERASE SIGMA-H FACTOR"/>
    <property type="match status" value="1"/>
</dbReference>
<evidence type="ECO:0000313" key="7">
    <source>
        <dbReference type="EMBL" id="MBE5039730.1"/>
    </source>
</evidence>
<keyword evidence="1" id="KW-0805">Transcription regulation</keyword>
<name>A0A9D5R892_9FIRM</name>
<dbReference type="Proteomes" id="UP000806542">
    <property type="component" value="Unassembled WGS sequence"/>
</dbReference>
<dbReference type="Gene3D" id="1.10.10.10">
    <property type="entry name" value="Winged helix-like DNA-binding domain superfamily/Winged helix DNA-binding domain"/>
    <property type="match status" value="1"/>
</dbReference>
<feature type="domain" description="RNA polymerase sigma-70" evidence="6">
    <location>
        <begin position="55"/>
        <end position="68"/>
    </location>
</feature>
<organism evidence="7 8">
    <name type="scientific">Ructibacterium gallinarum</name>
    <dbReference type="NCBI Taxonomy" id="2779355"/>
    <lineage>
        <taxon>Bacteria</taxon>
        <taxon>Bacillati</taxon>
        <taxon>Bacillota</taxon>
        <taxon>Clostridia</taxon>
        <taxon>Eubacteriales</taxon>
        <taxon>Oscillospiraceae</taxon>
        <taxon>Ructibacterium</taxon>
    </lineage>
</organism>
<evidence type="ECO:0000256" key="2">
    <source>
        <dbReference type="ARBA" id="ARBA00023082"/>
    </source>
</evidence>
<dbReference type="Gene3D" id="1.20.120.1810">
    <property type="match status" value="1"/>
</dbReference>
<keyword evidence="8" id="KW-1185">Reference proteome</keyword>